<dbReference type="CDD" id="cd12797">
    <property type="entry name" value="M23_peptidase"/>
    <property type="match status" value="1"/>
</dbReference>
<organism evidence="3 4">
    <name type="scientific">Campylobacter sputorum subsp. sputorum</name>
    <dbReference type="NCBI Taxonomy" id="32024"/>
    <lineage>
        <taxon>Bacteria</taxon>
        <taxon>Pseudomonadati</taxon>
        <taxon>Campylobacterota</taxon>
        <taxon>Epsilonproteobacteria</taxon>
        <taxon>Campylobacterales</taxon>
        <taxon>Campylobacteraceae</taxon>
        <taxon>Campylobacter</taxon>
    </lineage>
</organism>
<gene>
    <name evidence="3" type="ORF">NCTC12475_00080</name>
</gene>
<dbReference type="Gene3D" id="2.70.70.10">
    <property type="entry name" value="Glucose Permease (Domain IIA)"/>
    <property type="match status" value="1"/>
</dbReference>
<dbReference type="InterPro" id="IPR011055">
    <property type="entry name" value="Dup_hybrid_motif"/>
</dbReference>
<accession>A0A381DGT3</accession>
<name>A0A381DGT3_9BACT</name>
<evidence type="ECO:0000313" key="4">
    <source>
        <dbReference type="Proteomes" id="UP000254920"/>
    </source>
</evidence>
<evidence type="ECO:0000313" key="3">
    <source>
        <dbReference type="EMBL" id="SUX09537.1"/>
    </source>
</evidence>
<dbReference type="Pfam" id="PF01551">
    <property type="entry name" value="Peptidase_M23"/>
    <property type="match status" value="1"/>
</dbReference>
<dbReference type="GO" id="GO:0004222">
    <property type="term" value="F:metalloendopeptidase activity"/>
    <property type="evidence" value="ECO:0007669"/>
    <property type="project" value="TreeGrafter"/>
</dbReference>
<protein>
    <submittedName>
        <fullName evidence="3">M24/M37 family peptidase</fullName>
        <ecNumber evidence="3">3.4.24.75</ecNumber>
    </submittedName>
</protein>
<dbReference type="AlphaFoldDB" id="A0A381DGT3"/>
<dbReference type="FunFam" id="2.70.70.10:FF:000006">
    <property type="entry name" value="M23 family peptidase"/>
    <property type="match status" value="1"/>
</dbReference>
<proteinExistence type="predicted"/>
<dbReference type="PANTHER" id="PTHR21666:SF289">
    <property type="entry name" value="L-ALA--D-GLU ENDOPEPTIDASE"/>
    <property type="match status" value="1"/>
</dbReference>
<keyword evidence="3" id="KW-0378">Hydrolase</keyword>
<dbReference type="EMBL" id="UFVD01000001">
    <property type="protein sequence ID" value="SUX09537.1"/>
    <property type="molecule type" value="Genomic_DNA"/>
</dbReference>
<sequence>MKDRFIITISDTNGTRHLTMHKLIKKIVIYIIAFVVFSFIFGILYISILSNQTKDLSKKRNELLKIKHELILENEKIQQQLDRRTEDFKAIEDKIADMEEQIGLTSDDNVTLSERIDDIKVTTYQMNAIFSQIPNGDVIDYKRTSARFGWRNHPILKRKEFHPGIDLAADIGTPIYAPADGVVELAEYNANNGFGYLVVIVHNYGFKTRYAHMSRKDVVKQGQFIKKGDLIGYSGNTGLSTGPHLHYEVRFIQKPLDPANFIKWDSKNFEEIFKKEGRVPWQSLIKAITNQLPKQQ</sequence>
<dbReference type="SUPFAM" id="SSF51261">
    <property type="entry name" value="Duplicated hybrid motif"/>
    <property type="match status" value="1"/>
</dbReference>
<dbReference type="EC" id="3.4.24.75" evidence="3"/>
<dbReference type="InterPro" id="IPR016047">
    <property type="entry name" value="M23ase_b-sheet_dom"/>
</dbReference>
<keyword evidence="4" id="KW-1185">Reference proteome</keyword>
<reference evidence="3 4" key="1">
    <citation type="submission" date="2018-06" db="EMBL/GenBank/DDBJ databases">
        <authorList>
            <consortium name="Pathogen Informatics"/>
            <person name="Doyle S."/>
        </authorList>
    </citation>
    <scope>NUCLEOTIDE SEQUENCE [LARGE SCALE GENOMIC DNA]</scope>
    <source>
        <strain evidence="3 4">NCTC12475</strain>
    </source>
</reference>
<dbReference type="OrthoDB" id="9815245at2"/>
<dbReference type="Proteomes" id="UP000254920">
    <property type="component" value="Unassembled WGS sequence"/>
</dbReference>
<dbReference type="InterPro" id="IPR050570">
    <property type="entry name" value="Cell_wall_metabolism_enzyme"/>
</dbReference>
<feature type="domain" description="M23ase beta-sheet core" evidence="2">
    <location>
        <begin position="161"/>
        <end position="258"/>
    </location>
</feature>
<evidence type="ECO:0000259" key="2">
    <source>
        <dbReference type="Pfam" id="PF01551"/>
    </source>
</evidence>
<dbReference type="PANTHER" id="PTHR21666">
    <property type="entry name" value="PEPTIDASE-RELATED"/>
    <property type="match status" value="1"/>
</dbReference>
<keyword evidence="1" id="KW-0732">Signal</keyword>
<evidence type="ECO:0000256" key="1">
    <source>
        <dbReference type="ARBA" id="ARBA00022729"/>
    </source>
</evidence>
<dbReference type="STRING" id="32024.GCA_000788295_00222"/>